<evidence type="ECO:0000313" key="2">
    <source>
        <dbReference type="EMBL" id="KAG5174218.1"/>
    </source>
</evidence>
<name>A0A8H7Y7L6_PSICU</name>
<sequence length="577" mass="64456">MTIPAQIGSDSDTESDSSHSPDSCATYSAPIDAYSLPVWDPRHLKWATFFSFKCEYISEDIATVLEYDLLCPIDSTTSNFKILRSSARLLASLAHITQVQLEDMNDISHHLDAFAMLIDPILLKRLFEHRKLFREAARTHCKNSRLSFPTNVTWVDEFIAKLCSLVPMIASGFIHRLPVAINENIQAQKFNDVLRAASQLPEEWQSLNTAVGSCHFSPAAKRMGMSLLFAVYVMRPTLVPGSMEQISSPSSFLDDLVKAARRISAGIHSPAMSLDTFDERLSAAMLLSILSMIIPINESNSLSAVKPLHLRPEALGTLLDLIWMIMGNDADSYFPLEVLDTSHVILLRWGNVVPWIARNSANRLSSILPNSDQQESSDFYEDAQEPKWELRAAKCLLEFLTIVSTQENGAICDIVQFYIDVIIGILKARPNSTFILNLLLAPVLTAVCISKNTMSDYPTGVKDEDIWFMAIHVGCRNLVHAVVFSHFILASGEVCEPLLCFEAWNFLSATLIAIVEQSLPEDEEQLAPSVFTAICLALRRLIYACNLSTRKVYLSEPLPVLKLKSTRSTHPFLTMDR</sequence>
<gene>
    <name evidence="2" type="ORF">JR316_000876</name>
</gene>
<accession>A0A8H7Y7L6</accession>
<dbReference type="EMBL" id="JAFIQS010000001">
    <property type="protein sequence ID" value="KAG5174218.1"/>
    <property type="molecule type" value="Genomic_DNA"/>
</dbReference>
<protein>
    <submittedName>
        <fullName evidence="2">Uncharacterized protein</fullName>
    </submittedName>
</protein>
<evidence type="ECO:0000256" key="1">
    <source>
        <dbReference type="SAM" id="MobiDB-lite"/>
    </source>
</evidence>
<proteinExistence type="predicted"/>
<reference evidence="2" key="1">
    <citation type="submission" date="2021-02" db="EMBL/GenBank/DDBJ databases">
        <title>Psilocybe cubensis genome.</title>
        <authorList>
            <person name="Mckernan K.J."/>
            <person name="Crawford S."/>
            <person name="Trippe A."/>
            <person name="Kane L.T."/>
            <person name="Mclaughlin S."/>
        </authorList>
    </citation>
    <scope>NUCLEOTIDE SEQUENCE [LARGE SCALE GENOMIC DNA]</scope>
    <source>
        <strain evidence="2">MGC-MH-2018</strain>
    </source>
</reference>
<organism evidence="2">
    <name type="scientific">Psilocybe cubensis</name>
    <name type="common">Psychedelic mushroom</name>
    <name type="synonym">Stropharia cubensis</name>
    <dbReference type="NCBI Taxonomy" id="181762"/>
    <lineage>
        <taxon>Eukaryota</taxon>
        <taxon>Fungi</taxon>
        <taxon>Dikarya</taxon>
        <taxon>Basidiomycota</taxon>
        <taxon>Agaricomycotina</taxon>
        <taxon>Agaricomycetes</taxon>
        <taxon>Agaricomycetidae</taxon>
        <taxon>Agaricales</taxon>
        <taxon>Agaricineae</taxon>
        <taxon>Strophariaceae</taxon>
        <taxon>Psilocybe</taxon>
    </lineage>
</organism>
<dbReference type="AlphaFoldDB" id="A0A8H7Y7L6"/>
<comment type="caution">
    <text evidence="2">The sequence shown here is derived from an EMBL/GenBank/DDBJ whole genome shotgun (WGS) entry which is preliminary data.</text>
</comment>
<feature type="region of interest" description="Disordered" evidence="1">
    <location>
        <begin position="1"/>
        <end position="24"/>
    </location>
</feature>